<accession>A0A5N6LVW3</accession>
<comment type="caution">
    <text evidence="1">The sequence shown here is derived from an EMBL/GenBank/DDBJ whole genome shotgun (WGS) entry which is preliminary data.</text>
</comment>
<evidence type="ECO:0000313" key="1">
    <source>
        <dbReference type="EMBL" id="KAD2805435.1"/>
    </source>
</evidence>
<sequence length="78" mass="8842">MRRGRCDSSEVKKAKNWESCGSDNWSRAWVLESANSFTLSPRTREVCCVDDWRPSCDSDTSIYEAVLHCKKTIGGKIP</sequence>
<dbReference type="OrthoDB" id="1913205at2759"/>
<dbReference type="PANTHER" id="PTHR34576">
    <property type="entry name" value="MEMBRANE-ASSOCIATED KINASE REGULATOR 6-RELATED"/>
    <property type="match status" value="1"/>
</dbReference>
<dbReference type="AlphaFoldDB" id="A0A5N6LVW3"/>
<name>A0A5N6LVW3_9ASTR</name>
<evidence type="ECO:0000313" key="2">
    <source>
        <dbReference type="Proteomes" id="UP000326396"/>
    </source>
</evidence>
<organism evidence="1 2">
    <name type="scientific">Mikania micrantha</name>
    <name type="common">bitter vine</name>
    <dbReference type="NCBI Taxonomy" id="192012"/>
    <lineage>
        <taxon>Eukaryota</taxon>
        <taxon>Viridiplantae</taxon>
        <taxon>Streptophyta</taxon>
        <taxon>Embryophyta</taxon>
        <taxon>Tracheophyta</taxon>
        <taxon>Spermatophyta</taxon>
        <taxon>Magnoliopsida</taxon>
        <taxon>eudicotyledons</taxon>
        <taxon>Gunneridae</taxon>
        <taxon>Pentapetalae</taxon>
        <taxon>asterids</taxon>
        <taxon>campanulids</taxon>
        <taxon>Asterales</taxon>
        <taxon>Asteraceae</taxon>
        <taxon>Asteroideae</taxon>
        <taxon>Heliantheae alliance</taxon>
        <taxon>Eupatorieae</taxon>
        <taxon>Mikania</taxon>
    </lineage>
</organism>
<gene>
    <name evidence="1" type="ORF">E3N88_38812</name>
</gene>
<proteinExistence type="predicted"/>
<keyword evidence="2" id="KW-1185">Reference proteome</keyword>
<dbReference type="InterPro" id="IPR044699">
    <property type="entry name" value="MAKR6"/>
</dbReference>
<dbReference type="Proteomes" id="UP000326396">
    <property type="component" value="Linkage Group LG8"/>
</dbReference>
<dbReference type="PANTHER" id="PTHR34576:SF2">
    <property type="entry name" value="MEMBRANE-ASSOCIATED KINASE REGULATOR 6-RELATED"/>
    <property type="match status" value="1"/>
</dbReference>
<reference evidence="1 2" key="1">
    <citation type="submission" date="2019-05" db="EMBL/GenBank/DDBJ databases">
        <title>Mikania micrantha, genome provides insights into the molecular mechanism of rapid growth.</title>
        <authorList>
            <person name="Liu B."/>
        </authorList>
    </citation>
    <scope>NUCLEOTIDE SEQUENCE [LARGE SCALE GENOMIC DNA]</scope>
    <source>
        <strain evidence="1">NLD-2019</strain>
        <tissue evidence="1">Leaf</tissue>
    </source>
</reference>
<dbReference type="EMBL" id="SZYD01000018">
    <property type="protein sequence ID" value="KAD2805435.1"/>
    <property type="molecule type" value="Genomic_DNA"/>
</dbReference>
<protein>
    <submittedName>
        <fullName evidence="1">Uncharacterized protein</fullName>
    </submittedName>
</protein>